<dbReference type="Pfam" id="PF07730">
    <property type="entry name" value="HisKA_3"/>
    <property type="match status" value="1"/>
</dbReference>
<evidence type="ECO:0000256" key="2">
    <source>
        <dbReference type="ARBA" id="ARBA00022777"/>
    </source>
</evidence>
<dbReference type="GO" id="GO:0016020">
    <property type="term" value="C:membrane"/>
    <property type="evidence" value="ECO:0007669"/>
    <property type="project" value="InterPro"/>
</dbReference>
<organism evidence="7 8">
    <name type="scientific">Luteolibacter yonseiensis</name>
    <dbReference type="NCBI Taxonomy" id="1144680"/>
    <lineage>
        <taxon>Bacteria</taxon>
        <taxon>Pseudomonadati</taxon>
        <taxon>Verrucomicrobiota</taxon>
        <taxon>Verrucomicrobiia</taxon>
        <taxon>Verrucomicrobiales</taxon>
        <taxon>Verrucomicrobiaceae</taxon>
        <taxon>Luteolibacter</taxon>
    </lineage>
</organism>
<keyword evidence="8" id="KW-1185">Reference proteome</keyword>
<feature type="chain" id="PRO_5037719265" description="Histidine kinase domain-containing protein" evidence="5">
    <location>
        <begin position="21"/>
        <end position="1028"/>
    </location>
</feature>
<feature type="transmembrane region" description="Helical" evidence="4">
    <location>
        <begin position="778"/>
        <end position="798"/>
    </location>
</feature>
<proteinExistence type="predicted"/>
<evidence type="ECO:0000259" key="6">
    <source>
        <dbReference type="PROSITE" id="PS50109"/>
    </source>
</evidence>
<keyword evidence="2" id="KW-0418">Kinase</keyword>
<dbReference type="InterPro" id="IPR003594">
    <property type="entry name" value="HATPase_dom"/>
</dbReference>
<evidence type="ECO:0000313" key="8">
    <source>
        <dbReference type="Proteomes" id="UP000600139"/>
    </source>
</evidence>
<dbReference type="EMBL" id="JAENIK010000012">
    <property type="protein sequence ID" value="MBK1817260.1"/>
    <property type="molecule type" value="Genomic_DNA"/>
</dbReference>
<feature type="signal peptide" evidence="5">
    <location>
        <begin position="1"/>
        <end position="20"/>
    </location>
</feature>
<accession>A0A934R886</accession>
<dbReference type="SUPFAM" id="SSF56988">
    <property type="entry name" value="Anthrax protective antigen"/>
    <property type="match status" value="1"/>
</dbReference>
<evidence type="ECO:0000313" key="7">
    <source>
        <dbReference type="EMBL" id="MBK1817260.1"/>
    </source>
</evidence>
<keyword evidence="3" id="KW-0902">Two-component regulatory system</keyword>
<keyword evidence="4" id="KW-1133">Transmembrane helix</keyword>
<dbReference type="Gene3D" id="3.30.565.10">
    <property type="entry name" value="Histidine kinase-like ATPase, C-terminal domain"/>
    <property type="match status" value="1"/>
</dbReference>
<evidence type="ECO:0000256" key="5">
    <source>
        <dbReference type="SAM" id="SignalP"/>
    </source>
</evidence>
<dbReference type="AlphaFoldDB" id="A0A934R886"/>
<dbReference type="PANTHER" id="PTHR24421:SF58">
    <property type="entry name" value="SIGNAL TRANSDUCTION HISTIDINE-PROTEIN KINASE_PHOSPHATASE UHPB"/>
    <property type="match status" value="1"/>
</dbReference>
<feature type="domain" description="Histidine kinase" evidence="6">
    <location>
        <begin position="947"/>
        <end position="1027"/>
    </location>
</feature>
<name>A0A934R886_9BACT</name>
<dbReference type="InterPro" id="IPR011712">
    <property type="entry name" value="Sig_transdc_His_kin_sub3_dim/P"/>
</dbReference>
<dbReference type="SUPFAM" id="SSF55874">
    <property type="entry name" value="ATPase domain of HSP90 chaperone/DNA topoisomerase II/histidine kinase"/>
    <property type="match status" value="1"/>
</dbReference>
<evidence type="ECO:0000256" key="3">
    <source>
        <dbReference type="ARBA" id="ARBA00023012"/>
    </source>
</evidence>
<dbReference type="PANTHER" id="PTHR24421">
    <property type="entry name" value="NITRATE/NITRITE SENSOR PROTEIN NARX-RELATED"/>
    <property type="match status" value="1"/>
</dbReference>
<evidence type="ECO:0000256" key="4">
    <source>
        <dbReference type="SAM" id="Phobius"/>
    </source>
</evidence>
<keyword evidence="1" id="KW-0808">Transferase</keyword>
<dbReference type="Proteomes" id="UP000600139">
    <property type="component" value="Unassembled WGS sequence"/>
</dbReference>
<reference evidence="7" key="1">
    <citation type="submission" date="2021-01" db="EMBL/GenBank/DDBJ databases">
        <title>Modified the classification status of verrucomicrobia.</title>
        <authorList>
            <person name="Feng X."/>
        </authorList>
    </citation>
    <scope>NUCLEOTIDE SEQUENCE</scope>
    <source>
        <strain evidence="7">JCM 18052</strain>
    </source>
</reference>
<dbReference type="Pfam" id="PF02518">
    <property type="entry name" value="HATPase_c"/>
    <property type="match status" value="1"/>
</dbReference>
<evidence type="ECO:0000256" key="1">
    <source>
        <dbReference type="ARBA" id="ARBA00022679"/>
    </source>
</evidence>
<dbReference type="CDD" id="cd16917">
    <property type="entry name" value="HATPase_UhpB-NarQ-NarX-like"/>
    <property type="match status" value="1"/>
</dbReference>
<dbReference type="RefSeq" id="WP_200352205.1">
    <property type="nucleotide sequence ID" value="NZ_BAABHZ010000001.1"/>
</dbReference>
<protein>
    <recommendedName>
        <fullName evidence="6">Histidine kinase domain-containing protein</fullName>
    </recommendedName>
</protein>
<dbReference type="InterPro" id="IPR036890">
    <property type="entry name" value="HATPase_C_sf"/>
</dbReference>
<dbReference type="GO" id="GO:0046983">
    <property type="term" value="F:protein dimerization activity"/>
    <property type="evidence" value="ECO:0007669"/>
    <property type="project" value="InterPro"/>
</dbReference>
<dbReference type="SMART" id="SM00387">
    <property type="entry name" value="HATPase_c"/>
    <property type="match status" value="1"/>
</dbReference>
<dbReference type="Gene3D" id="1.20.5.1930">
    <property type="match status" value="1"/>
</dbReference>
<sequence length="1028" mass="111944">MKHRLLAAMILMVLFFLAQAPAVVGQEVLTTLESLDKTMAKKGGISLSFELEGVVCGVNPRMSSLVLQDDTSTMLLELPEVPADFVPGARVRIIGRNSWVYRGTHGIHLGTAPLLGVDGLHAGIAQKAVVNLEKGRQPFLLEWFNGNGVSGFMLEIEGEGFPRAAIPKEWFKFQKPGSEEWTTGLPYRCYRGKDWERLPAFKEMEPVKTGVSQGVDPRMLLPGDGSGVAFSGMLEIPKSGNYTLYLATDDGSRLFLGKADITCRVISNGAAPPVIPVPLVESPAVESEHFWGMAEGRVTFAGLRDGFLELDLSGTVVSTQVTVLDPRNSSPQEFLDKVVKVTGLRSNAGMVALDAGSIEISPPSEHPKRIITTAAEIHQLSPKEAEQGREVRLTGVVTMSCPPNVVIQDSSGGVFVQYNNTLQFGVIPKPKEIWEVVGKTDDGDFSPMVLNAVLTFKQNAEIPKGVKPTRGQFSDGSLDAEQVEIDGIVASSSSKRIELLTQEGPVFIKHENVYPLPTNTWTSEQHSALVGSVISIRGVYTAIWDITTGLVSPSNCRLGNAVLSVTNPAPADPFAAESIRPSDLLLFNSETRAFQRVKVAGTVLFKNGTELYVNDGKSGFRIQSRNAGEVDRGDLVEAVGFPRLEAASPILVLARTRKIGAGTLPEPTVLKDDFISNPKLDSSNVTIRGTVVSDTKLENTRTLELSKKSLTFLAHVPLESNFNTLYRKGSLVEITGVYVRSSQNAIALPAEPFSVEVLDPALIHVLKNGPWWTHKHTIILIFTLFVLLLVTLVGMTFLRRTVIRRTEEIAVHLREREIIERQRVLDQERSRVAQDLHDELGAGLTEVSMLASLANNPSIDGNSKREYIDQLNGVSRSLVTGLDEIVWAVNPNYDAVGDLAGYLSLFAQQFLQLADIGCRLNIPATIPMHRLGTHERHGIFLAFKEGLNNVVKHSQASMVHLAIEVRESVLFIRIADDGQGIPQESDAPPGEGLGGMRKRITQLGGIFHIDGGTGQGTTIIFEIPLETT</sequence>
<gene>
    <name evidence="7" type="ORF">JIN84_16690</name>
</gene>
<keyword evidence="5" id="KW-0732">Signal</keyword>
<keyword evidence="4" id="KW-0472">Membrane</keyword>
<comment type="caution">
    <text evidence="7">The sequence shown here is derived from an EMBL/GenBank/DDBJ whole genome shotgun (WGS) entry which is preliminary data.</text>
</comment>
<dbReference type="InterPro" id="IPR050482">
    <property type="entry name" value="Sensor_HK_TwoCompSys"/>
</dbReference>
<dbReference type="PROSITE" id="PS50109">
    <property type="entry name" value="HIS_KIN"/>
    <property type="match status" value="1"/>
</dbReference>
<dbReference type="InterPro" id="IPR005467">
    <property type="entry name" value="His_kinase_dom"/>
</dbReference>
<dbReference type="GO" id="GO:0000155">
    <property type="term" value="F:phosphorelay sensor kinase activity"/>
    <property type="evidence" value="ECO:0007669"/>
    <property type="project" value="InterPro"/>
</dbReference>
<keyword evidence="4" id="KW-0812">Transmembrane</keyword>